<evidence type="ECO:0000313" key="3">
    <source>
        <dbReference type="Proteomes" id="UP000049578"/>
    </source>
</evidence>
<protein>
    <submittedName>
        <fullName evidence="2">Signal peptidase II</fullName>
    </submittedName>
</protein>
<dbReference type="Pfam" id="PF04468">
    <property type="entry name" value="PSP1"/>
    <property type="match status" value="1"/>
</dbReference>
<dbReference type="AlphaFoldDB" id="A0A0P6S6U5"/>
<dbReference type="RefSeq" id="WP_054279069.1">
    <property type="nucleotide sequence ID" value="NZ_LHQM01000031.1"/>
</dbReference>
<dbReference type="PATRIC" id="fig|119224.3.peg.1117"/>
<dbReference type="NCBIfam" id="NF041131">
    <property type="entry name" value="RicT_YaaT_fam"/>
    <property type="match status" value="1"/>
</dbReference>
<dbReference type="PANTHER" id="PTHR43830">
    <property type="entry name" value="PROTEIN PSP1"/>
    <property type="match status" value="1"/>
</dbReference>
<feature type="domain" description="PSP1 C-terminal" evidence="1">
    <location>
        <begin position="60"/>
        <end position="145"/>
    </location>
</feature>
<proteinExistence type="predicted"/>
<sequence length="266" mass="29870">MIKTIGIKYSDTDPVKYVQTDRPYPKGTSLVIKDSKGSRLAFVSQPEKDFEAEELPSELPTVLRLANTMDIKAHDQNAQFAEQSKAVVTGLIAKNKLPMKLIDTVFSLERSYVLITFSAEDRVDFRQLLRDLAGYFKTRIELRQLNSREEAQIYGGLGPCGRPLCCSSFLGEFPTVSIKMVKHQGLSLHSGKTTGCCGRLLCCLQYEESFYQESKKKFPDYGSIVETRDGLAVVTAIDIFNETIKVHFKDQMSPVTYALEEVKVGE</sequence>
<dbReference type="STRING" id="119224.AKK44_06895"/>
<comment type="caution">
    <text evidence="2">The sequence shown here is derived from an EMBL/GenBank/DDBJ whole genome shotgun (WGS) entry which is preliminary data.</text>
</comment>
<dbReference type="GO" id="GO:0005737">
    <property type="term" value="C:cytoplasm"/>
    <property type="evidence" value="ECO:0007669"/>
    <property type="project" value="TreeGrafter"/>
</dbReference>
<dbReference type="PROSITE" id="PS51411">
    <property type="entry name" value="PSP1_C"/>
    <property type="match status" value="1"/>
</dbReference>
<name>A0A0P6S6U5_9STRE</name>
<gene>
    <name evidence="2" type="ORF">AKK44_06895</name>
</gene>
<organism evidence="2 3">
    <name type="scientific">Streptococcus phocae</name>
    <dbReference type="NCBI Taxonomy" id="119224"/>
    <lineage>
        <taxon>Bacteria</taxon>
        <taxon>Bacillati</taxon>
        <taxon>Bacillota</taxon>
        <taxon>Bacilli</taxon>
        <taxon>Lactobacillales</taxon>
        <taxon>Streptococcaceae</taxon>
        <taxon>Streptococcus</taxon>
    </lineage>
</organism>
<dbReference type="Proteomes" id="UP000049578">
    <property type="component" value="Unassembled WGS sequence"/>
</dbReference>
<evidence type="ECO:0000313" key="2">
    <source>
        <dbReference type="EMBL" id="KPJ21960.1"/>
    </source>
</evidence>
<keyword evidence="3" id="KW-1185">Reference proteome</keyword>
<accession>A0A0P6S6U5</accession>
<dbReference type="EMBL" id="LHQM01000031">
    <property type="protein sequence ID" value="KPJ21960.1"/>
    <property type="molecule type" value="Genomic_DNA"/>
</dbReference>
<dbReference type="PANTHER" id="PTHR43830:SF3">
    <property type="entry name" value="PROTEIN PSP1"/>
    <property type="match status" value="1"/>
</dbReference>
<evidence type="ECO:0000259" key="1">
    <source>
        <dbReference type="PROSITE" id="PS51411"/>
    </source>
</evidence>
<reference evidence="2 3" key="1">
    <citation type="submission" date="2015-08" db="EMBL/GenBank/DDBJ databases">
        <title>Genome sequence of Streptococcus phocae subsp. phocae ATCC 51973T isolated from liver specimen obtained from seal.</title>
        <authorList>
            <person name="Avendano-Herrera R."/>
        </authorList>
    </citation>
    <scope>NUCLEOTIDE SEQUENCE [LARGE SCALE GENOMIC DNA]</scope>
    <source>
        <strain evidence="2 3">ATCC 51973</strain>
    </source>
</reference>
<dbReference type="InterPro" id="IPR047767">
    <property type="entry name" value="PSP1-like"/>
</dbReference>
<dbReference type="InterPro" id="IPR007557">
    <property type="entry name" value="PSP1_C"/>
</dbReference>